<evidence type="ECO:0008006" key="3">
    <source>
        <dbReference type="Google" id="ProtNLM"/>
    </source>
</evidence>
<proteinExistence type="predicted"/>
<sequence length="579" mass="66373">MFSKETLDFTVQKLGKIKDNKLEKYVRSTHVFNDFIELVKRQPPERQLKFIQDNFDEQVPKKINHFLFCVAAIIARRTKNLPDDHPEKQFIDLILSYLGDGIIKGFTTVGLPKLGLINKIQVNLEEWIKSLELQAAQNTSHETLLVSYCTICFFESLVPDSFADKKKALANIKQEIAEKFNKLVQNHNHLLKTGGSSHNGALQQLTPELRAKEQFQTNLLAIKEREAKIQRMVHLKGILSGSSNNVMKEFWANYQTQEQFNQLMDDLEIEAEQKQDWQSFFDEKYADGFAKIKGGFFVVMPKFLGGTSTNILPLKLIDDKADEALKKLGVNLKEYKDPTKLIAEITAEFNQLKELEKKDIQTIKEHQAQIKSAKGITVSTDKILDDIEEFRKHLIAQEKYVLQLQKIHTKILALDELGIKTDGLVVPFEIMLDHAVKTVTHGDKKIDPLMSPQEKMDALLNGISDTQKKAQEIKKNIIEDVQKIELLIDSKPKKDSLLHATELFIQKYEKNFLHKILCLFSKTYNEMFKSLSEAVTEKNTTRIASILVGKAEEYPQTHTVAMWFDEAQELQTLKTPAKS</sequence>
<dbReference type="Proteomes" id="UP001320170">
    <property type="component" value="Unassembled WGS sequence"/>
</dbReference>
<comment type="caution">
    <text evidence="1">The sequence shown here is derived from an EMBL/GenBank/DDBJ whole genome shotgun (WGS) entry which is preliminary data.</text>
</comment>
<protein>
    <recommendedName>
        <fullName evidence="3">Purine NTPase</fullName>
    </recommendedName>
</protein>
<accession>A0ABS8X8N9</accession>
<keyword evidence="2" id="KW-1185">Reference proteome</keyword>
<organism evidence="1 2">
    <name type="scientific">Legionella resiliens</name>
    <dbReference type="NCBI Taxonomy" id="2905958"/>
    <lineage>
        <taxon>Bacteria</taxon>
        <taxon>Pseudomonadati</taxon>
        <taxon>Pseudomonadota</taxon>
        <taxon>Gammaproteobacteria</taxon>
        <taxon>Legionellales</taxon>
        <taxon>Legionellaceae</taxon>
        <taxon>Legionella</taxon>
    </lineage>
</organism>
<reference evidence="1 2" key="1">
    <citation type="journal article" date="2024" name="Pathogens">
        <title>Characterization of a Novel Species of Legionella Isolated from a Healthcare Facility: Legionella resiliens sp. nov.</title>
        <authorList>
            <person name="Cristino S."/>
            <person name="Pascale M.R."/>
            <person name="Marino F."/>
            <person name="Derelitto C."/>
            <person name="Salaris S."/>
            <person name="Orsini M."/>
            <person name="Squarzoni S."/>
            <person name="Grottola A."/>
            <person name="Girolamini L."/>
        </authorList>
    </citation>
    <scope>NUCLEOTIDE SEQUENCE [LARGE SCALE GENOMIC DNA]</scope>
    <source>
        <strain evidence="1 2">8cVS16</strain>
    </source>
</reference>
<dbReference type="RefSeq" id="WP_232891163.1">
    <property type="nucleotide sequence ID" value="NZ_JAJSPM010000009.1"/>
</dbReference>
<dbReference type="EMBL" id="JAJTND010000005">
    <property type="protein sequence ID" value="MCE3533383.1"/>
    <property type="molecule type" value="Genomic_DNA"/>
</dbReference>
<evidence type="ECO:0000313" key="1">
    <source>
        <dbReference type="EMBL" id="MCE3533383.1"/>
    </source>
</evidence>
<evidence type="ECO:0000313" key="2">
    <source>
        <dbReference type="Proteomes" id="UP001320170"/>
    </source>
</evidence>
<gene>
    <name evidence="1" type="ORF">LXO92_13465</name>
</gene>
<name>A0ABS8X8N9_9GAMM</name>